<gene>
    <name evidence="1" type="primary">124</name>
    <name evidence="1" type="ORF">SEA_TRIBUTE_124</name>
</gene>
<sequence length="112" mass="12447">MKSNDLAWLAGLLEGEGSFMTIKSHVKGKVYLYPKIVVTMTDLDVIQRAATLLGNAVYNVPLQKNGVSKLKQYQAQISGAKAADLMKELLPHMGRRRSEKIREILKAYGKEA</sequence>
<proteinExistence type="predicted"/>
<dbReference type="Proteomes" id="UP000394443">
    <property type="component" value="Segment"/>
</dbReference>
<evidence type="ECO:0000313" key="2">
    <source>
        <dbReference type="Proteomes" id="UP000394443"/>
    </source>
</evidence>
<dbReference type="SUPFAM" id="SSF55608">
    <property type="entry name" value="Homing endonucleases"/>
    <property type="match status" value="1"/>
</dbReference>
<reference evidence="1 2" key="1">
    <citation type="submission" date="2019-08" db="EMBL/GenBank/DDBJ databases">
        <authorList>
            <person name="Patel M."/>
            <person name="Bullock H.E."/>
            <person name="Julsaint S.M."/>
            <person name="Lamb R.J."/>
            <person name="Mason B.E."/>
            <person name="Pfeiffer J.P."/>
            <person name="Nayek S."/>
            <person name="Klug H."/>
            <person name="Hughes L.E."/>
            <person name="Garlena R.A."/>
            <person name="Russell D.A."/>
            <person name="Pope W.H."/>
            <person name="Jacobs-Sera D."/>
            <person name="Hatfull G.F."/>
        </authorList>
    </citation>
    <scope>NUCLEOTIDE SEQUENCE [LARGE SCALE GENOMIC DNA]</scope>
</reference>
<accession>A0A5Q2WIP0</accession>
<dbReference type="GO" id="GO:0004519">
    <property type="term" value="F:endonuclease activity"/>
    <property type="evidence" value="ECO:0007669"/>
    <property type="project" value="UniProtKB-KW"/>
</dbReference>
<keyword evidence="1" id="KW-0255">Endonuclease</keyword>
<organism evidence="1 2">
    <name type="scientific">Streptomyces phage Tribute</name>
    <dbReference type="NCBI Taxonomy" id="2653772"/>
    <lineage>
        <taxon>Viruses</taxon>
        <taxon>Duplodnaviria</taxon>
        <taxon>Heunggongvirae</taxon>
        <taxon>Uroviricota</taxon>
        <taxon>Caudoviricetes</taxon>
        <taxon>Stanwilliamsviridae</taxon>
        <taxon>Boydwoodruffvirinae</taxon>
        <taxon>Samistivirus</taxon>
        <taxon>Samistivirus peebs</taxon>
    </lineage>
</organism>
<keyword evidence="1" id="KW-0540">Nuclease</keyword>
<protein>
    <submittedName>
        <fullName evidence="1">HNH endonuclease</fullName>
    </submittedName>
</protein>
<dbReference type="InterPro" id="IPR027434">
    <property type="entry name" value="Homing_endonucl"/>
</dbReference>
<keyword evidence="1" id="KW-0378">Hydrolase</keyword>
<name>A0A5Q2WIP0_9CAUD</name>
<dbReference type="Gene3D" id="3.10.28.10">
    <property type="entry name" value="Homing endonucleases"/>
    <property type="match status" value="1"/>
</dbReference>
<evidence type="ECO:0000313" key="1">
    <source>
        <dbReference type="EMBL" id="QGH78304.1"/>
    </source>
</evidence>
<dbReference type="EMBL" id="MN369743">
    <property type="protein sequence ID" value="QGH78304.1"/>
    <property type="molecule type" value="Genomic_DNA"/>
</dbReference>